<accession>A0A015M3T5</accession>
<dbReference type="HOGENOM" id="CLU_028913_1_0_1"/>
<dbReference type="AlphaFoldDB" id="A0A015M3T5"/>
<evidence type="ECO:0008006" key="3">
    <source>
        <dbReference type="Google" id="ProtNLM"/>
    </source>
</evidence>
<comment type="caution">
    <text evidence="1">The sequence shown here is derived from an EMBL/GenBank/DDBJ whole genome shotgun (WGS) entry which is preliminary data.</text>
</comment>
<dbReference type="EMBL" id="JEMT01025436">
    <property type="protein sequence ID" value="EXX61503.1"/>
    <property type="molecule type" value="Genomic_DNA"/>
</dbReference>
<reference evidence="1 2" key="1">
    <citation type="submission" date="2014-02" db="EMBL/GenBank/DDBJ databases">
        <title>Single nucleus genome sequencing reveals high similarity among nuclei of an endomycorrhizal fungus.</title>
        <authorList>
            <person name="Lin K."/>
            <person name="Geurts R."/>
            <person name="Zhang Z."/>
            <person name="Limpens E."/>
            <person name="Saunders D.G."/>
            <person name="Mu D."/>
            <person name="Pang E."/>
            <person name="Cao H."/>
            <person name="Cha H."/>
            <person name="Lin T."/>
            <person name="Zhou Q."/>
            <person name="Shang Y."/>
            <person name="Li Y."/>
            <person name="Ivanov S."/>
            <person name="Sharma T."/>
            <person name="Velzen R.V."/>
            <person name="Ruijter N.D."/>
            <person name="Aanen D.K."/>
            <person name="Win J."/>
            <person name="Kamoun S."/>
            <person name="Bisseling T."/>
            <person name="Huang S."/>
        </authorList>
    </citation>
    <scope>NUCLEOTIDE SEQUENCE [LARGE SCALE GENOMIC DNA]</scope>
    <source>
        <strain evidence="2">DAOM197198w</strain>
    </source>
</reference>
<dbReference type="Gene3D" id="3.80.10.10">
    <property type="entry name" value="Ribonuclease Inhibitor"/>
    <property type="match status" value="1"/>
</dbReference>
<organism evidence="1 2">
    <name type="scientific">Rhizophagus irregularis (strain DAOM 197198w)</name>
    <name type="common">Glomus intraradices</name>
    <dbReference type="NCBI Taxonomy" id="1432141"/>
    <lineage>
        <taxon>Eukaryota</taxon>
        <taxon>Fungi</taxon>
        <taxon>Fungi incertae sedis</taxon>
        <taxon>Mucoromycota</taxon>
        <taxon>Glomeromycotina</taxon>
        <taxon>Glomeromycetes</taxon>
        <taxon>Glomerales</taxon>
        <taxon>Glomeraceae</taxon>
        <taxon>Rhizophagus</taxon>
    </lineage>
</organism>
<gene>
    <name evidence="1" type="ORF">RirG_170620</name>
</gene>
<evidence type="ECO:0000313" key="2">
    <source>
        <dbReference type="Proteomes" id="UP000022910"/>
    </source>
</evidence>
<sequence>MSKLNKDVIFLILKELQNDPSSFYSCLLINRIWCETTVPILWKNPAKLFRSYKRKCKASKSLLNIILSHISEESRYNLKNQGIDLFTEIQKKPLFNYIRYWRYLDLNFLEYLLNVLGTSINIEKSKIFLIKNEMLYLFNINTKFISLSISAPLSLISGSEDCFSKLEYFYCNNKTSSKILEGLAQTNKQIRKFEIIIMCDDRENSDNSTEVVKLIEAQGNLKEINFIRKNFYMNAKSYCKNLEESLIKHADTVQYLRIDWEPITKFLSYLVNLVSLDLTYICYERDHYDNLKTISLPLLKFLKAKHIPSNILSSLIESTKGYLVEISILYHYIFDKGRLIRAIYQNCLNLKILKLSMTNENISDFEYLLINCQYLNSLEVIGTNYFDWDELFEILTKSTPIGLFKFTFTSPISDLKRKMNSIKLFLDNWKDRHSMSLYIVSLEEAYMKMLKQQRRKFQQQDKQQQQILENLLQQYVAIGIVEKFSIQISYTKF</sequence>
<keyword evidence="2" id="KW-1185">Reference proteome</keyword>
<dbReference type="OrthoDB" id="2349382at2759"/>
<evidence type="ECO:0000313" key="1">
    <source>
        <dbReference type="EMBL" id="EXX61503.1"/>
    </source>
</evidence>
<protein>
    <recommendedName>
        <fullName evidence="3">F-box domain-containing protein</fullName>
    </recommendedName>
</protein>
<dbReference type="SUPFAM" id="SSF52047">
    <property type="entry name" value="RNI-like"/>
    <property type="match status" value="1"/>
</dbReference>
<name>A0A015M3T5_RHIIW</name>
<dbReference type="Proteomes" id="UP000022910">
    <property type="component" value="Unassembled WGS sequence"/>
</dbReference>
<proteinExistence type="predicted"/>
<dbReference type="InterPro" id="IPR032675">
    <property type="entry name" value="LRR_dom_sf"/>
</dbReference>